<organism evidence="1 3">
    <name type="scientific">Providencia huashanensis</name>
    <dbReference type="NCBI Taxonomy" id="3037798"/>
    <lineage>
        <taxon>Bacteria</taxon>
        <taxon>Pseudomonadati</taxon>
        <taxon>Pseudomonadota</taxon>
        <taxon>Gammaproteobacteria</taxon>
        <taxon>Enterobacterales</taxon>
        <taxon>Morganellaceae</taxon>
        <taxon>Providencia</taxon>
    </lineage>
</organism>
<evidence type="ECO:0000313" key="2">
    <source>
        <dbReference type="EMBL" id="MDO7856021.1"/>
    </source>
</evidence>
<dbReference type="AlphaFoldDB" id="A0AA42FLC1"/>
<keyword evidence="4" id="KW-1185">Reference proteome</keyword>
<dbReference type="EMBL" id="JARRYG010000031">
    <property type="protein sequence ID" value="MDG4698621.1"/>
    <property type="molecule type" value="Genomic_DNA"/>
</dbReference>
<reference evidence="1" key="1">
    <citation type="submission" date="2023-03" db="EMBL/GenBank/DDBJ databases">
        <title>a new species belonging to Providencia genus.</title>
        <authorList>
            <person name="Yang W."/>
            <person name="Hu F."/>
            <person name="Shen S."/>
            <person name="Ding L."/>
            <person name="Yin D."/>
        </authorList>
    </citation>
    <scope>NUCLEOTIDE SEQUENCE</scope>
    <source>
        <strain evidence="1">CRE-3FA-0001</strain>
    </source>
</reference>
<accession>A0AA42FLC1</accession>
<dbReference type="EMBL" id="JAUQTG010000003">
    <property type="protein sequence ID" value="MDO7856021.1"/>
    <property type="molecule type" value="Genomic_DNA"/>
</dbReference>
<dbReference type="Proteomes" id="UP001176478">
    <property type="component" value="Unassembled WGS sequence"/>
</dbReference>
<sequence>MMHYFISVLSLVFVSFLSVGQGLDEQFRLWVSGEKDNIQCFDNQSYFQYCLRKLPNKGLVVVDKKGDEVYQLYYFDNWPDEPQEGLYRFRKGNKIGFADEVTGKIVFDAIYDCAYPFKGGKAKVGIGCEIQTDGEHSWWTGGKWTTITH</sequence>
<dbReference type="Proteomes" id="UP001156701">
    <property type="component" value="Unassembled WGS sequence"/>
</dbReference>
<dbReference type="RefSeq" id="WP_210814390.1">
    <property type="nucleotide sequence ID" value="NZ_JARRYG010000031.1"/>
</dbReference>
<gene>
    <name evidence="1" type="ORF">P7V44_20555</name>
    <name evidence="2" type="ORF">Q5E86_06555</name>
</gene>
<evidence type="ECO:0000313" key="3">
    <source>
        <dbReference type="Proteomes" id="UP001156701"/>
    </source>
</evidence>
<evidence type="ECO:0000313" key="4">
    <source>
        <dbReference type="Proteomes" id="UP001176478"/>
    </source>
</evidence>
<reference evidence="2" key="3">
    <citation type="journal article" date="2024" name="Int. J. Antimicrob. Agents">
        <title>Identification of a novel Providencia species showing multi-drug-resistant in three patients with hospital-acquired infection.</title>
        <authorList>
            <person name="Yang W."/>
            <person name="Chen J."/>
            <person name="Yang F."/>
            <person name="Ji P."/>
            <person name="Shen S."/>
            <person name="Yin D."/>
            <person name="Hu F."/>
        </authorList>
    </citation>
    <scope>NUCLEOTIDE SEQUENCE</scope>
    <source>
        <strain evidence="2">CRE-138-0111</strain>
    </source>
</reference>
<proteinExistence type="predicted"/>
<evidence type="ECO:0000313" key="1">
    <source>
        <dbReference type="EMBL" id="MDG4698621.1"/>
    </source>
</evidence>
<name>A0AA42FLC1_9GAMM</name>
<comment type="caution">
    <text evidence="1">The sequence shown here is derived from an EMBL/GenBank/DDBJ whole genome shotgun (WGS) entry which is preliminary data.</text>
</comment>
<protein>
    <submittedName>
        <fullName evidence="1">WG repeat-containing protein</fullName>
    </submittedName>
</protein>
<reference evidence="2" key="2">
    <citation type="submission" date="2023-07" db="EMBL/GenBank/DDBJ databases">
        <authorList>
            <person name="Yang W."/>
            <person name="Chen J."/>
            <person name="Ji P."/>
            <person name="Hu F."/>
        </authorList>
    </citation>
    <scope>NUCLEOTIDE SEQUENCE</scope>
    <source>
        <strain evidence="2">CRE-138-0111</strain>
    </source>
</reference>